<organism evidence="2 3">
    <name type="scientific">Neisseria elongata subsp. nitroreducens</name>
    <dbReference type="NCBI Taxonomy" id="90367"/>
    <lineage>
        <taxon>Bacteria</taxon>
        <taxon>Pseudomonadati</taxon>
        <taxon>Pseudomonadota</taxon>
        <taxon>Betaproteobacteria</taxon>
        <taxon>Neisseriales</taxon>
        <taxon>Neisseriaceae</taxon>
        <taxon>Neisseria</taxon>
    </lineage>
</organism>
<name>A0A9X0ZU41_NEIEL</name>
<feature type="domain" description="CobQ/CobB/MinD/ParA nucleotide binding" evidence="1">
    <location>
        <begin position="6"/>
        <end position="182"/>
    </location>
</feature>
<protein>
    <submittedName>
        <fullName evidence="2">Conjugal transfer protein TraL</fullName>
    </submittedName>
</protein>
<dbReference type="Pfam" id="PF01656">
    <property type="entry name" value="CbiA"/>
    <property type="match status" value="1"/>
</dbReference>
<sequence length="253" mass="28087">MKEVHFIAQGKGGVGKSTIASFLGDYLKAKASGVKLHCFDTDPVNPTFSRYSALEPEIIKILTDTNNIDARYFDDLIEKLVNNEGVAVIDNGAATFVPPMSYMAENEVPEFLAENGIRMIIHVPLAGGQSLQDCMTGLSQTLNSNSSEIVVWLNDFQGVIEKDGKVFTDFKVYQSNQDRIIGIMHIPNRNPDTFGEDIKVMTTKNLTLTEAQNSGAFGLMPRQRLRTVQRDLYEQLDKIKFLATQGSKDETEA</sequence>
<reference evidence="2" key="1">
    <citation type="submission" date="2021-04" db="EMBL/GenBank/DDBJ databases">
        <title>Genomic characterization of endocarditis-associated Neisseria elongata subsp. nitroreducens.</title>
        <authorList>
            <person name="Schorner M."/>
            <person name="Passarelli-Araujo H."/>
            <person name="Scheffer M."/>
            <person name="Barazzetti F."/>
            <person name="Martins J."/>
            <person name="Machado H."/>
            <person name="Palmeiro J."/>
            <person name="Bazzo M."/>
        </authorList>
    </citation>
    <scope>NUCLEOTIDE SEQUENCE</scope>
    <source>
        <strain evidence="2">Nel_M001</strain>
    </source>
</reference>
<dbReference type="InterPro" id="IPR002586">
    <property type="entry name" value="CobQ/CobB/MinD/ParA_Nub-bd_dom"/>
</dbReference>
<gene>
    <name evidence="2" type="ORF">J8641_00495</name>
</gene>
<dbReference type="Gene3D" id="3.40.50.300">
    <property type="entry name" value="P-loop containing nucleotide triphosphate hydrolases"/>
    <property type="match status" value="1"/>
</dbReference>
<dbReference type="AlphaFoldDB" id="A0A9X0ZU41"/>
<dbReference type="SUPFAM" id="SSF52540">
    <property type="entry name" value="P-loop containing nucleoside triphosphate hydrolases"/>
    <property type="match status" value="1"/>
</dbReference>
<evidence type="ECO:0000313" key="3">
    <source>
        <dbReference type="Proteomes" id="UP000708805"/>
    </source>
</evidence>
<comment type="caution">
    <text evidence="2">The sequence shown here is derived from an EMBL/GenBank/DDBJ whole genome shotgun (WGS) entry which is preliminary data.</text>
</comment>
<dbReference type="RefSeq" id="WP_214037029.1">
    <property type="nucleotide sequence ID" value="NZ_JAGJWT010000001.1"/>
</dbReference>
<accession>A0A9X0ZU41</accession>
<evidence type="ECO:0000313" key="2">
    <source>
        <dbReference type="EMBL" id="MBS9339341.1"/>
    </source>
</evidence>
<dbReference type="InterPro" id="IPR027417">
    <property type="entry name" value="P-loop_NTPase"/>
</dbReference>
<dbReference type="Proteomes" id="UP000708805">
    <property type="component" value="Unassembled WGS sequence"/>
</dbReference>
<evidence type="ECO:0000259" key="1">
    <source>
        <dbReference type="Pfam" id="PF01656"/>
    </source>
</evidence>
<dbReference type="EMBL" id="JAGJWT010000001">
    <property type="protein sequence ID" value="MBS9339341.1"/>
    <property type="molecule type" value="Genomic_DNA"/>
</dbReference>
<proteinExistence type="predicted"/>